<proteinExistence type="predicted"/>
<protein>
    <submittedName>
        <fullName evidence="2">Uncharacterized protein</fullName>
    </submittedName>
</protein>
<name>A0A0G4GS75_9ALVE</name>
<keyword evidence="1" id="KW-0812">Transmembrane</keyword>
<evidence type="ECO:0000313" key="2">
    <source>
        <dbReference type="EMBL" id="CEM33218.1"/>
    </source>
</evidence>
<gene>
    <name evidence="2" type="ORF">Cvel_5106</name>
</gene>
<dbReference type="EMBL" id="CDMZ01001480">
    <property type="protein sequence ID" value="CEM33218.1"/>
    <property type="molecule type" value="Genomic_DNA"/>
</dbReference>
<dbReference type="AlphaFoldDB" id="A0A0G4GS75"/>
<organism evidence="2">
    <name type="scientific">Chromera velia CCMP2878</name>
    <dbReference type="NCBI Taxonomy" id="1169474"/>
    <lineage>
        <taxon>Eukaryota</taxon>
        <taxon>Sar</taxon>
        <taxon>Alveolata</taxon>
        <taxon>Colpodellida</taxon>
        <taxon>Chromeraceae</taxon>
        <taxon>Chromera</taxon>
    </lineage>
</organism>
<accession>A0A0G4GS75</accession>
<feature type="transmembrane region" description="Helical" evidence="1">
    <location>
        <begin position="133"/>
        <end position="153"/>
    </location>
</feature>
<feature type="transmembrane region" description="Helical" evidence="1">
    <location>
        <begin position="46"/>
        <end position="65"/>
    </location>
</feature>
<keyword evidence="1" id="KW-1133">Transmembrane helix</keyword>
<feature type="transmembrane region" description="Helical" evidence="1">
    <location>
        <begin position="208"/>
        <end position="234"/>
    </location>
</feature>
<feature type="transmembrane region" description="Helical" evidence="1">
    <location>
        <begin position="165"/>
        <end position="188"/>
    </location>
</feature>
<feature type="transmembrane region" description="Helical" evidence="1">
    <location>
        <begin position="72"/>
        <end position="90"/>
    </location>
</feature>
<keyword evidence="1" id="KW-0472">Membrane</keyword>
<dbReference type="VEuPathDB" id="CryptoDB:Cvel_5106"/>
<feature type="transmembrane region" description="Helical" evidence="1">
    <location>
        <begin position="333"/>
        <end position="354"/>
    </location>
</feature>
<reference evidence="2" key="1">
    <citation type="submission" date="2014-11" db="EMBL/GenBank/DDBJ databases">
        <authorList>
            <person name="Otto D Thomas"/>
            <person name="Naeem Raeece"/>
        </authorList>
    </citation>
    <scope>NUCLEOTIDE SEQUENCE</scope>
</reference>
<feature type="transmembrane region" description="Helical" evidence="1">
    <location>
        <begin position="303"/>
        <end position="327"/>
    </location>
</feature>
<evidence type="ECO:0000256" key="1">
    <source>
        <dbReference type="SAM" id="Phobius"/>
    </source>
</evidence>
<sequence length="544" mass="59538">MRLVNNCSRCVSSLQRRALKAPFLTDSVKAQSERSGIFDVLEDFRAPGWTVALVTLLCIVGAIHFEPPLSFGVAWNAVTCLSIVMAWGPLVKFYRWFASSGILLSQIRGLGSRGHAPFGFLPMPVLSVSAFNLLSWLLILSLLVSASCGLIASDEQLSFGVQSSFQQGALVASWAATGIAAFGSIVWLSQLFCESTVGQHSGFPIVNVLILLALAGDSEFAVFLIRVFMVSLYFGAGLAKVGGSFVGGNRWSSGKTLEASVFHAFWSRPGHRGQRSIFAKSQRFVLTTRGSEWFMMMGSVGSLFFELAAPACLFLPSLAPAVGLIAWSFHFGVFWFVGIDFCSHWTPALMAFAFSAEARLPQCAAEVLACAYVGCQLIAVLTLNEARGGTGPLPFSCSPMFAMPQDLLKDDMINWFTLVGTDLRMPGTMGTVEWSGPPFSVHYLPPEDLEKMPWPVAYAGSLNCRFERVERMVDPEMRGRVCLFYSNGKCTIDADPSWVRAADGLYSFAQTEMCGSREKHLCPVERRRIIHEAVAHRWSLLSSL</sequence>